<dbReference type="InterPro" id="IPR000305">
    <property type="entry name" value="GIY-YIG_endonuc"/>
</dbReference>
<dbReference type="PROSITE" id="PS50164">
    <property type="entry name" value="GIY_YIG"/>
    <property type="match status" value="1"/>
</dbReference>
<dbReference type="EMBL" id="JBBYHR010000016">
    <property type="protein sequence ID" value="MEL1246391.1"/>
    <property type="molecule type" value="Genomic_DNA"/>
</dbReference>
<protein>
    <submittedName>
        <fullName evidence="3">GIY-YIG nuclease family protein</fullName>
    </submittedName>
</protein>
<organism evidence="3 4">
    <name type="scientific">Flavobacterium arundinis</name>
    <dbReference type="NCBI Taxonomy" id="3139143"/>
    <lineage>
        <taxon>Bacteria</taxon>
        <taxon>Pseudomonadati</taxon>
        <taxon>Bacteroidota</taxon>
        <taxon>Flavobacteriia</taxon>
        <taxon>Flavobacteriales</taxon>
        <taxon>Flavobacteriaceae</taxon>
        <taxon>Flavobacterium</taxon>
    </lineage>
</organism>
<comment type="similarity">
    <text evidence="1">Belongs to the UPF0213 family.</text>
</comment>
<evidence type="ECO:0000256" key="1">
    <source>
        <dbReference type="ARBA" id="ARBA00007435"/>
    </source>
</evidence>
<evidence type="ECO:0000313" key="4">
    <source>
        <dbReference type="Proteomes" id="UP001464555"/>
    </source>
</evidence>
<dbReference type="CDD" id="cd10448">
    <property type="entry name" value="GIY-YIG_unchar_3"/>
    <property type="match status" value="1"/>
</dbReference>
<proteinExistence type="inferred from homology"/>
<dbReference type="SMART" id="SM00465">
    <property type="entry name" value="GIYc"/>
    <property type="match status" value="1"/>
</dbReference>
<comment type="caution">
    <text evidence="3">The sequence shown here is derived from an EMBL/GenBank/DDBJ whole genome shotgun (WGS) entry which is preliminary data.</text>
</comment>
<feature type="domain" description="GIY-YIG" evidence="2">
    <location>
        <begin position="101"/>
        <end position="179"/>
    </location>
</feature>
<sequence length="195" mass="23108">MEGGKIVLSFQSQFSVYFVILTKEESFENNITVEILHSASSVQNDRVRCVVLTKEESRNLLYQKRFFTPQAPFRMTGALCHSDEGTISKLIIFMYKTLGTHNYYVYMLTNKVKTVLYTGVTNELKERIYYHRNPEPHSKAFTAKYKCFYLVYFEQYQDVEIAIDREKQIKGWTREKKNKLIDDFNPGWKFLNDEI</sequence>
<dbReference type="PANTHER" id="PTHR34477">
    <property type="entry name" value="UPF0213 PROTEIN YHBQ"/>
    <property type="match status" value="1"/>
</dbReference>
<dbReference type="RefSeq" id="WP_341698684.1">
    <property type="nucleotide sequence ID" value="NZ_JBBYHR010000016.1"/>
</dbReference>
<gene>
    <name evidence="3" type="ORF">AAEO56_19110</name>
</gene>
<dbReference type="Proteomes" id="UP001464555">
    <property type="component" value="Unassembled WGS sequence"/>
</dbReference>
<dbReference type="Pfam" id="PF01541">
    <property type="entry name" value="GIY-YIG"/>
    <property type="match status" value="1"/>
</dbReference>
<evidence type="ECO:0000313" key="3">
    <source>
        <dbReference type="EMBL" id="MEL1246391.1"/>
    </source>
</evidence>
<dbReference type="InterPro" id="IPR050190">
    <property type="entry name" value="UPF0213_domain"/>
</dbReference>
<dbReference type="InterPro" id="IPR035901">
    <property type="entry name" value="GIY-YIG_endonuc_sf"/>
</dbReference>
<keyword evidence="4" id="KW-1185">Reference proteome</keyword>
<accession>A0ABU9I1V1</accession>
<evidence type="ECO:0000259" key="2">
    <source>
        <dbReference type="PROSITE" id="PS50164"/>
    </source>
</evidence>
<dbReference type="Gene3D" id="3.40.1440.10">
    <property type="entry name" value="GIY-YIG endonuclease"/>
    <property type="match status" value="1"/>
</dbReference>
<reference evidence="3 4" key="1">
    <citation type="submission" date="2024-04" db="EMBL/GenBank/DDBJ databases">
        <title>Flavobacterium sp. DGU11 16S ribosomal RNA gene Genome sequencing and assembly.</title>
        <authorList>
            <person name="Park S."/>
        </authorList>
    </citation>
    <scope>NUCLEOTIDE SEQUENCE [LARGE SCALE GENOMIC DNA]</scope>
    <source>
        <strain evidence="3 4">DGU11</strain>
    </source>
</reference>
<dbReference type="PANTHER" id="PTHR34477:SF5">
    <property type="entry name" value="BSL5627 PROTEIN"/>
    <property type="match status" value="1"/>
</dbReference>
<dbReference type="SUPFAM" id="SSF82771">
    <property type="entry name" value="GIY-YIG endonuclease"/>
    <property type="match status" value="1"/>
</dbReference>
<name>A0ABU9I1V1_9FLAO</name>